<comment type="caution">
    <text evidence="2">The sequence shown here is derived from an EMBL/GenBank/DDBJ whole genome shotgun (WGS) entry which is preliminary data.</text>
</comment>
<name>A0ABN1B801_9BACI</name>
<keyword evidence="3" id="KW-1185">Reference proteome</keyword>
<dbReference type="SUPFAM" id="SSF117916">
    <property type="entry name" value="Fe-S cluster assembly (FSCA) domain-like"/>
    <property type="match status" value="1"/>
</dbReference>
<dbReference type="Pfam" id="PF01883">
    <property type="entry name" value="FeS_assembly_P"/>
    <property type="match status" value="1"/>
</dbReference>
<proteinExistence type="predicted"/>
<accession>A0ABN1B801</accession>
<dbReference type="PANTHER" id="PTHR42831:SF1">
    <property type="entry name" value="FE-S PROTEIN MATURATION AUXILIARY FACTOR YITW"/>
    <property type="match status" value="1"/>
</dbReference>
<dbReference type="Proteomes" id="UP001500880">
    <property type="component" value="Unassembled WGS sequence"/>
</dbReference>
<feature type="domain" description="MIP18 family-like" evidence="1">
    <location>
        <begin position="4"/>
        <end position="76"/>
    </location>
</feature>
<dbReference type="Gene3D" id="3.30.300.130">
    <property type="entry name" value="Fe-S cluster assembly (FSCA)"/>
    <property type="match status" value="1"/>
</dbReference>
<dbReference type="InterPro" id="IPR034904">
    <property type="entry name" value="FSCA_dom_sf"/>
</dbReference>
<sequence>MSLEEQVGEALYEVIDPELNMNIMDLGLVYMVQVKENSEVYVRLTLTTPGCPLHDTIVGGVETVLYSTDEVQNVEVDLVWTPAWTPDKMSRRAKEMLMF</sequence>
<evidence type="ECO:0000313" key="2">
    <source>
        <dbReference type="EMBL" id="GAA0492057.1"/>
    </source>
</evidence>
<dbReference type="PANTHER" id="PTHR42831">
    <property type="entry name" value="FE-S PROTEIN MATURATION AUXILIARY FACTOR YITW"/>
    <property type="match status" value="1"/>
</dbReference>
<reference evidence="2 3" key="1">
    <citation type="journal article" date="2019" name="Int. J. Syst. Evol. Microbiol.">
        <title>The Global Catalogue of Microorganisms (GCM) 10K type strain sequencing project: providing services to taxonomists for standard genome sequencing and annotation.</title>
        <authorList>
            <consortium name="The Broad Institute Genomics Platform"/>
            <consortium name="The Broad Institute Genome Sequencing Center for Infectious Disease"/>
            <person name="Wu L."/>
            <person name="Ma J."/>
        </authorList>
    </citation>
    <scope>NUCLEOTIDE SEQUENCE [LARGE SCALE GENOMIC DNA]</scope>
    <source>
        <strain evidence="2 3">JCM 12389</strain>
    </source>
</reference>
<evidence type="ECO:0000259" key="1">
    <source>
        <dbReference type="Pfam" id="PF01883"/>
    </source>
</evidence>
<dbReference type="InterPro" id="IPR052339">
    <property type="entry name" value="Fe-S_Maturation_MIP18"/>
</dbReference>
<dbReference type="InterPro" id="IPR002744">
    <property type="entry name" value="MIP18-like"/>
</dbReference>
<dbReference type="EMBL" id="BAAADO010000003">
    <property type="protein sequence ID" value="GAA0492057.1"/>
    <property type="molecule type" value="Genomic_DNA"/>
</dbReference>
<protein>
    <submittedName>
        <fullName evidence="2">Metal-sulfur cluster assembly factor</fullName>
    </submittedName>
</protein>
<evidence type="ECO:0000313" key="3">
    <source>
        <dbReference type="Proteomes" id="UP001500880"/>
    </source>
</evidence>
<gene>
    <name evidence="2" type="ORF">GCM10008986_17870</name>
</gene>
<organism evidence="2 3">
    <name type="scientific">Salinibacillus aidingensis</name>
    <dbReference type="NCBI Taxonomy" id="237684"/>
    <lineage>
        <taxon>Bacteria</taxon>
        <taxon>Bacillati</taxon>
        <taxon>Bacillota</taxon>
        <taxon>Bacilli</taxon>
        <taxon>Bacillales</taxon>
        <taxon>Bacillaceae</taxon>
        <taxon>Salinibacillus</taxon>
    </lineage>
</organism>